<accession>A0ACC8EQ67</accession>
<dbReference type="Proteomes" id="UP000250078">
    <property type="component" value="Unassembled WGS sequence"/>
</dbReference>
<keyword evidence="1" id="KW-0378">Hydrolase</keyword>
<proteinExistence type="predicted"/>
<evidence type="ECO:0000313" key="2">
    <source>
        <dbReference type="Proteomes" id="UP000250078"/>
    </source>
</evidence>
<organism evidence="1 2">
    <name type="scientific">Cenococcum geophilum 1.58</name>
    <dbReference type="NCBI Taxonomy" id="794803"/>
    <lineage>
        <taxon>Eukaryota</taxon>
        <taxon>Fungi</taxon>
        <taxon>Dikarya</taxon>
        <taxon>Ascomycota</taxon>
        <taxon>Pezizomycotina</taxon>
        <taxon>Dothideomycetes</taxon>
        <taxon>Pleosporomycetidae</taxon>
        <taxon>Gloniales</taxon>
        <taxon>Gloniaceae</taxon>
        <taxon>Cenococcum</taxon>
    </lineage>
</organism>
<dbReference type="EMBL" id="KV748243">
    <property type="protein sequence ID" value="OCK88390.1"/>
    <property type="molecule type" value="Genomic_DNA"/>
</dbReference>
<protein>
    <submittedName>
        <fullName evidence="1">Acid protease</fullName>
    </submittedName>
</protein>
<reference evidence="1 2" key="1">
    <citation type="journal article" date="2016" name="Nat. Commun.">
        <title>Ectomycorrhizal ecology is imprinted in the genome of the dominant symbiotic fungus Cenococcum geophilum.</title>
        <authorList>
            <consortium name="DOE Joint Genome Institute"/>
            <person name="Peter M."/>
            <person name="Kohler A."/>
            <person name="Ohm R.A."/>
            <person name="Kuo A."/>
            <person name="Krutzmann J."/>
            <person name="Morin E."/>
            <person name="Arend M."/>
            <person name="Barry K.W."/>
            <person name="Binder M."/>
            <person name="Choi C."/>
            <person name="Clum A."/>
            <person name="Copeland A."/>
            <person name="Grisel N."/>
            <person name="Haridas S."/>
            <person name="Kipfer T."/>
            <person name="LaButti K."/>
            <person name="Lindquist E."/>
            <person name="Lipzen A."/>
            <person name="Maire R."/>
            <person name="Meier B."/>
            <person name="Mihaltcheva S."/>
            <person name="Molinier V."/>
            <person name="Murat C."/>
            <person name="Poggeler S."/>
            <person name="Quandt C.A."/>
            <person name="Sperisen C."/>
            <person name="Tritt A."/>
            <person name="Tisserant E."/>
            <person name="Crous P.W."/>
            <person name="Henrissat B."/>
            <person name="Nehls U."/>
            <person name="Egli S."/>
            <person name="Spatafora J.W."/>
            <person name="Grigoriev I.V."/>
            <person name="Martin F.M."/>
        </authorList>
    </citation>
    <scope>NUCLEOTIDE SEQUENCE [LARGE SCALE GENOMIC DNA]</scope>
    <source>
        <strain evidence="1 2">1.58</strain>
    </source>
</reference>
<keyword evidence="2" id="KW-1185">Reference proteome</keyword>
<name>A0ACC8EQ67_9PEZI</name>
<keyword evidence="1" id="KW-0645">Protease</keyword>
<evidence type="ECO:0000313" key="1">
    <source>
        <dbReference type="EMBL" id="OCK88390.1"/>
    </source>
</evidence>
<gene>
    <name evidence="1" type="ORF">K441DRAFT_646784</name>
</gene>
<sequence>MPIRPRASTVPTPYVVPPSQSFDGNDGAWSTFDINVGTPGQDLRVQVSTKSGETWVIVPEGCYPEDGANCPSLRGAQTFNSAASPGFQSNMSSTWSTIGVYSLDLEKELNYTGNGIYGYDRVALGAASDTSVLSLDKQIIAGVAEMDYYMGHIGLGVQPSSFSSLSQPINSFLHQLWNQTKIPSLAYGYTAGAKYRLKSVFGNLVLGGYDDTRFTPSNVSFSFANDDSRLLTVGVQSIVAMNSLQGVYSLTTTGHLSLIDSTVPHLWLPPDICDGFEKAFGLTYDPTTDLYLVNDTIHSQLQSLNPSITIKLGNSASDTSSNYTNIVLPYAAFDLQASYPIYANATNYFPIRRAANDTQYTLGRTLLQEAYLIVDHQRGNFTLAQAAFPDPLPASHIVPIMPPSNSTTNPSSTSTPSKSGLGIGAIAGIAAGGGALLLLILIGAIIWFRRRRNPTKPGELDNTQITDAKTQGADDGLYGANKPQELSGTQVSELASPANDTALGMGSSSKRGPYRHGDPRSPGSPGVHDHLLSPNPQELPTPLNSPGFVHELPSAPLVHELEGEYYVPLSQRGSRAGSIAKQGHERDS</sequence>